<dbReference type="EMBL" id="JBHEZZ010000028">
    <property type="protein sequence ID" value="MFC1406324.1"/>
    <property type="molecule type" value="Genomic_DNA"/>
</dbReference>
<gene>
    <name evidence="4" type="ORF">ACEZDJ_34015</name>
</gene>
<protein>
    <submittedName>
        <fullName evidence="4">Class I SAM-dependent methyltransferase</fullName>
        <ecNumber evidence="4">2.1.1.-</ecNumber>
    </submittedName>
</protein>
<dbReference type="InterPro" id="IPR029063">
    <property type="entry name" value="SAM-dependent_MTases_sf"/>
</dbReference>
<evidence type="ECO:0000313" key="4">
    <source>
        <dbReference type="EMBL" id="MFC1406324.1"/>
    </source>
</evidence>
<evidence type="ECO:0000259" key="3">
    <source>
        <dbReference type="Pfam" id="PF13649"/>
    </source>
</evidence>
<accession>A0ABV6UXY4</accession>
<dbReference type="EC" id="2.1.1.-" evidence="4"/>
<feature type="domain" description="Methyltransferase" evidence="3">
    <location>
        <begin position="55"/>
        <end position="140"/>
    </location>
</feature>
<dbReference type="CDD" id="cd02440">
    <property type="entry name" value="AdoMet_MTases"/>
    <property type="match status" value="1"/>
</dbReference>
<dbReference type="GO" id="GO:0032259">
    <property type="term" value="P:methylation"/>
    <property type="evidence" value="ECO:0007669"/>
    <property type="project" value="UniProtKB-KW"/>
</dbReference>
<evidence type="ECO:0000256" key="2">
    <source>
        <dbReference type="ARBA" id="ARBA00022679"/>
    </source>
</evidence>
<keyword evidence="1 4" id="KW-0489">Methyltransferase</keyword>
<organism evidence="4 5">
    <name type="scientific">Streptacidiphilus cavernicola</name>
    <dbReference type="NCBI Taxonomy" id="3342716"/>
    <lineage>
        <taxon>Bacteria</taxon>
        <taxon>Bacillati</taxon>
        <taxon>Actinomycetota</taxon>
        <taxon>Actinomycetes</taxon>
        <taxon>Kitasatosporales</taxon>
        <taxon>Streptomycetaceae</taxon>
        <taxon>Streptacidiphilus</taxon>
    </lineage>
</organism>
<dbReference type="GO" id="GO:0008168">
    <property type="term" value="F:methyltransferase activity"/>
    <property type="evidence" value="ECO:0007669"/>
    <property type="project" value="UniProtKB-KW"/>
</dbReference>
<dbReference type="SUPFAM" id="SSF53335">
    <property type="entry name" value="S-adenosyl-L-methionine-dependent methyltransferases"/>
    <property type="match status" value="1"/>
</dbReference>
<dbReference type="RefSeq" id="WP_198037513.1">
    <property type="nucleotide sequence ID" value="NZ_JBHEZZ010000028.1"/>
</dbReference>
<dbReference type="Pfam" id="PF13649">
    <property type="entry name" value="Methyltransf_25"/>
    <property type="match status" value="1"/>
</dbReference>
<evidence type="ECO:0000256" key="1">
    <source>
        <dbReference type="ARBA" id="ARBA00022603"/>
    </source>
</evidence>
<dbReference type="InterPro" id="IPR041698">
    <property type="entry name" value="Methyltransf_25"/>
</dbReference>
<dbReference type="Proteomes" id="UP001592528">
    <property type="component" value="Unassembled WGS sequence"/>
</dbReference>
<dbReference type="Gene3D" id="3.40.50.150">
    <property type="entry name" value="Vaccinia Virus protein VP39"/>
    <property type="match status" value="1"/>
</dbReference>
<keyword evidence="5" id="KW-1185">Reference proteome</keyword>
<dbReference type="PANTHER" id="PTHR44942">
    <property type="entry name" value="METHYLTRANSF_11 DOMAIN-CONTAINING PROTEIN"/>
    <property type="match status" value="1"/>
</dbReference>
<evidence type="ECO:0000313" key="5">
    <source>
        <dbReference type="Proteomes" id="UP001592528"/>
    </source>
</evidence>
<dbReference type="PANTHER" id="PTHR44942:SF4">
    <property type="entry name" value="METHYLTRANSFERASE TYPE 11 DOMAIN-CONTAINING PROTEIN"/>
    <property type="match status" value="1"/>
</dbReference>
<comment type="caution">
    <text evidence="4">The sequence shown here is derived from an EMBL/GenBank/DDBJ whole genome shotgun (WGS) entry which is preliminary data.</text>
</comment>
<name>A0ABV6UXY4_9ACTN</name>
<keyword evidence="2 4" id="KW-0808">Transferase</keyword>
<proteinExistence type="predicted"/>
<reference evidence="4 5" key="1">
    <citation type="submission" date="2024-09" db="EMBL/GenBank/DDBJ databases">
        <authorList>
            <person name="Lee S.D."/>
        </authorList>
    </citation>
    <scope>NUCLEOTIDE SEQUENCE [LARGE SCALE GENOMIC DNA]</scope>
    <source>
        <strain evidence="4 5">N1-5</strain>
    </source>
</reference>
<sequence>MDTTDERDRRVARPLAWERSRLFDQEAEAYDRFRPTYPDTVIDELLGPVPAGLDVLDVGCGTGIASRQMAQRGARVLGVELAPRMAEIARGHGVGVEIAAFEGWDAAGRTFDRVTSAQAWHWLDLPVATAKAASVLRPGGRLGLIWNAGCQPDDLADALEEVYTSVVPGGGHHLFRGYAANRSSDVKTGLGSVIEAISAVPGFGAPTEKWFPWTRAYQRDEWLDQLVSRSDHAALEPAVRDRLFEAIGAAIDDHGGSFVMNFETVLITATRLT</sequence>
<dbReference type="InterPro" id="IPR051052">
    <property type="entry name" value="Diverse_substrate_MTase"/>
</dbReference>